<dbReference type="Gene3D" id="3.40.605.10">
    <property type="entry name" value="Aldehyde Dehydrogenase, Chain A, domain 1"/>
    <property type="match status" value="1"/>
</dbReference>
<dbReference type="InterPro" id="IPR016161">
    <property type="entry name" value="Ald_DH/histidinol_DH"/>
</dbReference>
<reference evidence="4 5" key="1">
    <citation type="journal article" date="2004" name="Nucleic Acids Res.">
        <title>Unique features revealed by the genome sequence of Acinetobacter sp. ADP1, a versatile and naturally transformation competent bacterium.</title>
        <authorList>
            <person name="Barbe V."/>
            <person name="Vallenet D."/>
            <person name="Fonknechten N."/>
            <person name="Kreimeyer A."/>
            <person name="Oztas S."/>
            <person name="Labarre L."/>
            <person name="Cruveiller S."/>
            <person name="Robert C."/>
            <person name="Duprat S."/>
            <person name="Wincker P."/>
            <person name="Ornston L.N."/>
            <person name="Weissenbach J."/>
            <person name="Marliere P."/>
            <person name="Cohen G.N."/>
            <person name="Medigue C."/>
        </authorList>
    </citation>
    <scope>NUCLEOTIDE SEQUENCE [LARGE SCALE GENOMIC DNA]</scope>
    <source>
        <strain evidence="5">ATCC 33305 / BD413 / ADP1</strain>
    </source>
</reference>
<dbReference type="Proteomes" id="UP000000430">
    <property type="component" value="Chromosome"/>
</dbReference>
<dbReference type="AlphaFoldDB" id="Q6FEN6"/>
<dbReference type="EMBL" id="CR543861">
    <property type="protein sequence ID" value="CAG67472.1"/>
    <property type="molecule type" value="Genomic_DNA"/>
</dbReference>
<evidence type="ECO:0000313" key="5">
    <source>
        <dbReference type="Proteomes" id="UP000000430"/>
    </source>
</evidence>
<name>Q6FEN6_ACIAD</name>
<dbReference type="PANTHER" id="PTHR43353">
    <property type="entry name" value="SUCCINATE-SEMIALDEHYDE DEHYDROGENASE, MITOCHONDRIAL"/>
    <property type="match status" value="1"/>
</dbReference>
<dbReference type="Gene3D" id="3.40.309.10">
    <property type="entry name" value="Aldehyde Dehydrogenase, Chain A, domain 2"/>
    <property type="match status" value="1"/>
</dbReference>
<dbReference type="InterPro" id="IPR015590">
    <property type="entry name" value="Aldehyde_DH_dom"/>
</dbReference>
<comment type="similarity">
    <text evidence="1">Belongs to the aldehyde dehydrogenase family.</text>
</comment>
<dbReference type="Pfam" id="PF00171">
    <property type="entry name" value="Aldedh"/>
    <property type="match status" value="1"/>
</dbReference>
<gene>
    <name evidence="4" type="ordered locus">ACIAD0546</name>
</gene>
<organism evidence="4 5">
    <name type="scientific">Acinetobacter baylyi (strain ATCC 33305 / BD413 / ADP1)</name>
    <dbReference type="NCBI Taxonomy" id="62977"/>
    <lineage>
        <taxon>Bacteria</taxon>
        <taxon>Pseudomonadati</taxon>
        <taxon>Pseudomonadota</taxon>
        <taxon>Gammaproteobacteria</taxon>
        <taxon>Moraxellales</taxon>
        <taxon>Moraxellaceae</taxon>
        <taxon>Acinetobacter</taxon>
    </lineage>
</organism>
<dbReference type="eggNOG" id="COG1012">
    <property type="taxonomic scope" value="Bacteria"/>
</dbReference>
<evidence type="ECO:0000259" key="3">
    <source>
        <dbReference type="Pfam" id="PF00171"/>
    </source>
</evidence>
<evidence type="ECO:0000256" key="2">
    <source>
        <dbReference type="ARBA" id="ARBA00023002"/>
    </source>
</evidence>
<dbReference type="PANTHER" id="PTHR43353:SF5">
    <property type="entry name" value="SUCCINATE-SEMIALDEHYDE DEHYDROGENASE, MITOCHONDRIAL"/>
    <property type="match status" value="1"/>
</dbReference>
<dbReference type="KEGG" id="aci:ACIAD0546"/>
<proteinExistence type="inferred from homology"/>
<dbReference type="SUPFAM" id="SSF53720">
    <property type="entry name" value="ALDH-like"/>
    <property type="match status" value="1"/>
</dbReference>
<dbReference type="STRING" id="202950.GCA_001485005_00784"/>
<sequence>MEITTMGLSNHLQQKFPTVDGVPENMRLPQIHQRVSLVDGELKTWAGATKTTLSPIWTRQPDGSLEQVELGSYPVMGEEESDEALEAAVRAYSNGRGEWPMMKVAERIVCMQNFIQRMVKQRDLIVKLIMWEIGKSLADSEKEFDRTVTYMRQTIDALKDLDNANSRFVMAEGTIGQIRRTPLGVVLCMGPYNYPLNETFATLIPAMLMGNTIVFKPPQFGTLLFEPLLEAFRDSFPKGVINTIYAPGSLVVPHLLASGKINVLALIGSSKVADYLKKQHPKSHRLRSILGLDAKNAAIILPDADLDLTVKECLLGALSFNGQRCTALKMLMVHRSIADEFAQRLTTELGKLKVGMPWEPGVFITPLPGMHRTAYMTEVIEDAEAKGAKVINPEGGEHCKTMFYPAVVYPVTEEMRLYREEQFGPVVPICVYDDVETVLDYVTTSDHGQQVSIFGSDPEQIGHLVDPLVHQVCRVNINSQCQRGPDVFPFGGRKDSAEGTLSVHDALRAFSIRSMIATKQTDDNKGMLASMVSEHYSKFVNTDFIF</sequence>
<evidence type="ECO:0000256" key="1">
    <source>
        <dbReference type="ARBA" id="ARBA00009986"/>
    </source>
</evidence>
<dbReference type="CDD" id="cd07082">
    <property type="entry name" value="ALDH_F11_NP-GAPDH"/>
    <property type="match status" value="1"/>
</dbReference>
<dbReference type="HOGENOM" id="CLU_005391_0_1_6"/>
<protein>
    <submittedName>
        <fullName evidence="4">Putative NADP-dependent glyceraldehyde-3-phosphate dehydrogenase</fullName>
        <ecNumber evidence="4">1.2.1.9</ecNumber>
    </submittedName>
</protein>
<dbReference type="InterPro" id="IPR050740">
    <property type="entry name" value="Aldehyde_DH_Superfamily"/>
</dbReference>
<evidence type="ECO:0000313" key="4">
    <source>
        <dbReference type="EMBL" id="CAG67472.1"/>
    </source>
</evidence>
<dbReference type="InterPro" id="IPR016160">
    <property type="entry name" value="Ald_DH_CS_CYS"/>
</dbReference>
<accession>Q6FEN6</accession>
<keyword evidence="2 4" id="KW-0560">Oxidoreductase</keyword>
<dbReference type="InterPro" id="IPR016162">
    <property type="entry name" value="Ald_DH_N"/>
</dbReference>
<dbReference type="GO" id="GO:0008886">
    <property type="term" value="F:glyceraldehyde-3-phosphate dehydrogenase (NADP+) (non-phosphorylating) activity"/>
    <property type="evidence" value="ECO:0007669"/>
    <property type="project" value="UniProtKB-EC"/>
</dbReference>
<feature type="domain" description="Aldehyde dehydrogenase" evidence="3">
    <location>
        <begin position="67"/>
        <end position="511"/>
    </location>
</feature>
<dbReference type="InterPro" id="IPR016163">
    <property type="entry name" value="Ald_DH_C"/>
</dbReference>
<dbReference type="PROSITE" id="PS00070">
    <property type="entry name" value="ALDEHYDE_DEHYDR_CYS"/>
    <property type="match status" value="1"/>
</dbReference>
<dbReference type="EC" id="1.2.1.9" evidence="4"/>